<sequence length="52" mass="6020">MRRRECPSSADLRRRVGCQSNCLLLLREKCSKRDTKGQATEVKSHGHEKYNS</sequence>
<evidence type="ECO:0000256" key="1">
    <source>
        <dbReference type="SAM" id="MobiDB-lite"/>
    </source>
</evidence>
<proteinExistence type="predicted"/>
<dbReference type="AlphaFoldDB" id="A0A8J4UCR0"/>
<name>A0A8J4UCR0_CLAMG</name>
<feature type="region of interest" description="Disordered" evidence="1">
    <location>
        <begin position="32"/>
        <end position="52"/>
    </location>
</feature>
<reference evidence="2" key="1">
    <citation type="submission" date="2020-07" db="EMBL/GenBank/DDBJ databases">
        <title>Clarias magur genome sequencing, assembly and annotation.</title>
        <authorList>
            <person name="Kushwaha B."/>
            <person name="Kumar R."/>
            <person name="Das P."/>
            <person name="Joshi C.G."/>
            <person name="Kumar D."/>
            <person name="Nagpure N.S."/>
            <person name="Pandey M."/>
            <person name="Agarwal S."/>
            <person name="Srivastava S."/>
            <person name="Singh M."/>
            <person name="Sahoo L."/>
            <person name="Jayasankar P."/>
            <person name="Meher P.K."/>
            <person name="Koringa P.G."/>
            <person name="Iquebal M.A."/>
            <person name="Das S.P."/>
            <person name="Bit A."/>
            <person name="Patnaik S."/>
            <person name="Patel N."/>
            <person name="Shah T.M."/>
            <person name="Hinsu A."/>
            <person name="Jena J.K."/>
        </authorList>
    </citation>
    <scope>NUCLEOTIDE SEQUENCE</scope>
    <source>
        <strain evidence="2">CIFAMagur01</strain>
        <tissue evidence="2">Testis</tissue>
    </source>
</reference>
<evidence type="ECO:0000313" key="3">
    <source>
        <dbReference type="Proteomes" id="UP000727407"/>
    </source>
</evidence>
<evidence type="ECO:0000313" key="2">
    <source>
        <dbReference type="EMBL" id="KAF5893840.1"/>
    </source>
</evidence>
<accession>A0A8J4UCR0</accession>
<comment type="caution">
    <text evidence="2">The sequence shown here is derived from an EMBL/GenBank/DDBJ whole genome shotgun (WGS) entry which is preliminary data.</text>
</comment>
<organism evidence="2 3">
    <name type="scientific">Clarias magur</name>
    <name type="common">Asian catfish</name>
    <name type="synonym">Macropteronotus magur</name>
    <dbReference type="NCBI Taxonomy" id="1594786"/>
    <lineage>
        <taxon>Eukaryota</taxon>
        <taxon>Metazoa</taxon>
        <taxon>Chordata</taxon>
        <taxon>Craniata</taxon>
        <taxon>Vertebrata</taxon>
        <taxon>Euteleostomi</taxon>
        <taxon>Actinopterygii</taxon>
        <taxon>Neopterygii</taxon>
        <taxon>Teleostei</taxon>
        <taxon>Ostariophysi</taxon>
        <taxon>Siluriformes</taxon>
        <taxon>Clariidae</taxon>
        <taxon>Clarias</taxon>
    </lineage>
</organism>
<dbReference type="EMBL" id="QNUK01000410">
    <property type="protein sequence ID" value="KAF5893840.1"/>
    <property type="molecule type" value="Genomic_DNA"/>
</dbReference>
<keyword evidence="3" id="KW-1185">Reference proteome</keyword>
<protein>
    <submittedName>
        <fullName evidence="2">Uncharacterized protein</fullName>
    </submittedName>
</protein>
<dbReference type="Proteomes" id="UP000727407">
    <property type="component" value="Unassembled WGS sequence"/>
</dbReference>
<gene>
    <name evidence="2" type="ORF">DAT39_016473</name>
</gene>